<dbReference type="EMBL" id="JAKWBI020000329">
    <property type="protein sequence ID" value="KAJ2896484.1"/>
    <property type="molecule type" value="Genomic_DNA"/>
</dbReference>
<dbReference type="AlphaFoldDB" id="A0AAD5RL84"/>
<evidence type="ECO:0000259" key="1">
    <source>
        <dbReference type="Pfam" id="PF16010"/>
    </source>
</evidence>
<dbReference type="Gene3D" id="2.60.40.1210">
    <property type="entry name" value="Cellobiose dehydrogenase, cytochrome domain"/>
    <property type="match status" value="1"/>
</dbReference>
<organism evidence="2 3">
    <name type="scientific">Zalerion maritima</name>
    <dbReference type="NCBI Taxonomy" id="339359"/>
    <lineage>
        <taxon>Eukaryota</taxon>
        <taxon>Fungi</taxon>
        <taxon>Dikarya</taxon>
        <taxon>Ascomycota</taxon>
        <taxon>Pezizomycotina</taxon>
        <taxon>Sordariomycetes</taxon>
        <taxon>Lulworthiomycetidae</taxon>
        <taxon>Lulworthiales</taxon>
        <taxon>Lulworthiaceae</taxon>
        <taxon>Zalerion</taxon>
    </lineage>
</organism>
<dbReference type="SUPFAM" id="SSF49344">
    <property type="entry name" value="CBD9-like"/>
    <property type="match status" value="1"/>
</dbReference>
<dbReference type="Proteomes" id="UP001201980">
    <property type="component" value="Unassembled WGS sequence"/>
</dbReference>
<sequence length="240" mass="26020">MFRSRILISALDSSPSPTYALPFYLKPALMLPVLAFCTLDHLPLENAQAGLSRGRCRPGSNWRYAQEAETEKKGSAETGMCFSTYTYGSGDTAVEVGIAIPESATSDGPYDVLLSIVAPVDLGWVGVSWGGSTTYVPLSVAWPNGDEVMVNARMAYGYYVPAPYEDATHTVLENSFVNDTHWSLDAVCTGRAAWEDFDGNLQVLSTEEPVYLALAASYSPVDGPDNEETTFSIHSPTAHW</sequence>
<reference evidence="2" key="1">
    <citation type="submission" date="2022-07" db="EMBL/GenBank/DDBJ databases">
        <title>Draft genome sequence of Zalerion maritima ATCC 34329, a (micro)plastics degrading marine fungus.</title>
        <authorList>
            <person name="Paco A."/>
            <person name="Goncalves M.F.M."/>
            <person name="Rocha-Santos T.A.P."/>
            <person name="Alves A."/>
        </authorList>
    </citation>
    <scope>NUCLEOTIDE SEQUENCE</scope>
    <source>
        <strain evidence="2">ATCC 34329</strain>
    </source>
</reference>
<keyword evidence="3" id="KW-1185">Reference proteome</keyword>
<evidence type="ECO:0000313" key="3">
    <source>
        <dbReference type="Proteomes" id="UP001201980"/>
    </source>
</evidence>
<gene>
    <name evidence="2" type="ORF">MKZ38_005472</name>
</gene>
<accession>A0AAD5RL84</accession>
<evidence type="ECO:0000313" key="2">
    <source>
        <dbReference type="EMBL" id="KAJ2896484.1"/>
    </source>
</evidence>
<dbReference type="PANTHER" id="PTHR47797">
    <property type="entry name" value="DEHYDROGENASE, PUTATIVE (AFU_ORTHOLOGUE AFUA_8G05805)-RELATED"/>
    <property type="match status" value="1"/>
</dbReference>
<dbReference type="Pfam" id="PF16010">
    <property type="entry name" value="CDH-cyt"/>
    <property type="match status" value="1"/>
</dbReference>
<name>A0AAD5RL84_9PEZI</name>
<dbReference type="InterPro" id="IPR015920">
    <property type="entry name" value="Cellobiose_DH-like_cyt"/>
</dbReference>
<proteinExistence type="predicted"/>
<dbReference type="CDD" id="cd09630">
    <property type="entry name" value="CDH_like_cytochrome"/>
    <property type="match status" value="1"/>
</dbReference>
<comment type="caution">
    <text evidence="2">The sequence shown here is derived from an EMBL/GenBank/DDBJ whole genome shotgun (WGS) entry which is preliminary data.</text>
</comment>
<dbReference type="PANTHER" id="PTHR47797:SF5">
    <property type="entry name" value="CELLOBIOSE DEHYDROGENASE CYTOCHROME DOMAIN-CONTAINING PROTEIN"/>
    <property type="match status" value="1"/>
</dbReference>
<protein>
    <recommendedName>
        <fullName evidence="1">Cellobiose dehydrogenase-like cytochrome domain-containing protein</fullName>
    </recommendedName>
</protein>
<feature type="domain" description="Cellobiose dehydrogenase-like cytochrome" evidence="1">
    <location>
        <begin position="76"/>
        <end position="240"/>
    </location>
</feature>